<keyword evidence="3" id="KW-1185">Reference proteome</keyword>
<feature type="compositionally biased region" description="Polar residues" evidence="1">
    <location>
        <begin position="341"/>
        <end position="353"/>
    </location>
</feature>
<gene>
    <name evidence="2" type="ORF">CBR_g9100</name>
</gene>
<feature type="compositionally biased region" description="Basic and acidic residues" evidence="1">
    <location>
        <begin position="75"/>
        <end position="87"/>
    </location>
</feature>
<feature type="region of interest" description="Disordered" evidence="1">
    <location>
        <begin position="1"/>
        <end position="31"/>
    </location>
</feature>
<feature type="compositionally biased region" description="Polar residues" evidence="1">
    <location>
        <begin position="307"/>
        <end position="321"/>
    </location>
</feature>
<evidence type="ECO:0000256" key="1">
    <source>
        <dbReference type="SAM" id="MobiDB-lite"/>
    </source>
</evidence>
<evidence type="ECO:0000313" key="3">
    <source>
        <dbReference type="Proteomes" id="UP000265515"/>
    </source>
</evidence>
<organism evidence="2 3">
    <name type="scientific">Chara braunii</name>
    <name type="common">Braun's stonewort</name>
    <dbReference type="NCBI Taxonomy" id="69332"/>
    <lineage>
        <taxon>Eukaryota</taxon>
        <taxon>Viridiplantae</taxon>
        <taxon>Streptophyta</taxon>
        <taxon>Charophyceae</taxon>
        <taxon>Charales</taxon>
        <taxon>Characeae</taxon>
        <taxon>Chara</taxon>
    </lineage>
</organism>
<feature type="compositionally biased region" description="Basic and acidic residues" evidence="1">
    <location>
        <begin position="55"/>
        <end position="68"/>
    </location>
</feature>
<feature type="compositionally biased region" description="Basic and acidic residues" evidence="1">
    <location>
        <begin position="11"/>
        <end position="27"/>
    </location>
</feature>
<feature type="region of interest" description="Disordered" evidence="1">
    <location>
        <begin position="53"/>
        <end position="128"/>
    </location>
</feature>
<dbReference type="EMBL" id="BFEA01000151">
    <property type="protein sequence ID" value="GBG71687.1"/>
    <property type="molecule type" value="Genomic_DNA"/>
</dbReference>
<feature type="region of interest" description="Disordered" evidence="1">
    <location>
        <begin position="215"/>
        <end position="376"/>
    </location>
</feature>
<reference evidence="2 3" key="1">
    <citation type="journal article" date="2018" name="Cell">
        <title>The Chara Genome: Secondary Complexity and Implications for Plant Terrestrialization.</title>
        <authorList>
            <person name="Nishiyama T."/>
            <person name="Sakayama H."/>
            <person name="Vries J.D."/>
            <person name="Buschmann H."/>
            <person name="Saint-Marcoux D."/>
            <person name="Ullrich K.K."/>
            <person name="Haas F.B."/>
            <person name="Vanderstraeten L."/>
            <person name="Becker D."/>
            <person name="Lang D."/>
            <person name="Vosolsobe S."/>
            <person name="Rombauts S."/>
            <person name="Wilhelmsson P.K.I."/>
            <person name="Janitza P."/>
            <person name="Kern R."/>
            <person name="Heyl A."/>
            <person name="Rumpler F."/>
            <person name="Villalobos L.I.A.C."/>
            <person name="Clay J.M."/>
            <person name="Skokan R."/>
            <person name="Toyoda A."/>
            <person name="Suzuki Y."/>
            <person name="Kagoshima H."/>
            <person name="Schijlen E."/>
            <person name="Tajeshwar N."/>
            <person name="Catarino B."/>
            <person name="Hetherington A.J."/>
            <person name="Saltykova A."/>
            <person name="Bonnot C."/>
            <person name="Breuninger H."/>
            <person name="Symeonidi A."/>
            <person name="Radhakrishnan G.V."/>
            <person name="Van Nieuwerburgh F."/>
            <person name="Deforce D."/>
            <person name="Chang C."/>
            <person name="Karol K.G."/>
            <person name="Hedrich R."/>
            <person name="Ulvskov P."/>
            <person name="Glockner G."/>
            <person name="Delwiche C.F."/>
            <person name="Petrasek J."/>
            <person name="Van de Peer Y."/>
            <person name="Friml J."/>
            <person name="Beilby M."/>
            <person name="Dolan L."/>
            <person name="Kohara Y."/>
            <person name="Sugano S."/>
            <person name="Fujiyama A."/>
            <person name="Delaux P.-M."/>
            <person name="Quint M."/>
            <person name="TheiBen G."/>
            <person name="Hagemann M."/>
            <person name="Harholt J."/>
            <person name="Dunand C."/>
            <person name="Zachgo S."/>
            <person name="Langdale J."/>
            <person name="Maumus F."/>
            <person name="Straeten D.V.D."/>
            <person name="Gould S.B."/>
            <person name="Rensing S.A."/>
        </authorList>
    </citation>
    <scope>NUCLEOTIDE SEQUENCE [LARGE SCALE GENOMIC DNA]</scope>
    <source>
        <strain evidence="2 3">S276</strain>
    </source>
</reference>
<sequence>MDIPSLPNENKPPKQQREEQREKRRSLLESAYKPLVSEHIINRENQTIEQMTKVAVERRRSRELGKENRGKKHAAKEEIKLGGEKKQGAVNSAATGRIGRPRTAKASEKNRKKTAARRAPTKPKTASYSRKWLSTGMNSRVLTVESSLAHINREMKTMDNFMHRSQQRMYTAEEKLRKLEMKVLFDRYGQSTSFSEHSGTEKPALPDRVIRIEHHNPNTRRSAEHHNPNTRRSTGKRFSADQLVSPHRGRLTGKRLSADQPVSPHRGRSTGKRFSADQTVSPHRASPPEHHSSSDSGDSTAPRGRSLTHSLSTGKIRNRTFSVDMHPKLSRKKRKPATTEKMVQTSRSSFDESSQPHENELVRHTTRSSLRSQKSEPVIHTVRSGFLVVVDDNQIPQYGDHEERDHLFINKSLFYLLKNGSRMHGGVPLTRTQ</sequence>
<feature type="compositionally biased region" description="Basic and acidic residues" evidence="1">
    <location>
        <begin position="354"/>
        <end position="363"/>
    </location>
</feature>
<feature type="compositionally biased region" description="Basic residues" evidence="1">
    <location>
        <begin position="110"/>
        <end position="121"/>
    </location>
</feature>
<proteinExistence type="predicted"/>
<protein>
    <submittedName>
        <fullName evidence="2">Uncharacterized protein</fullName>
    </submittedName>
</protein>
<dbReference type="AlphaFoldDB" id="A0A388KNS6"/>
<dbReference type="Gramene" id="GBG71687">
    <property type="protein sequence ID" value="GBG71687"/>
    <property type="gene ID" value="CBR_g9100"/>
</dbReference>
<feature type="compositionally biased region" description="Basic and acidic residues" evidence="1">
    <location>
        <begin position="215"/>
        <end position="227"/>
    </location>
</feature>
<dbReference type="Proteomes" id="UP000265515">
    <property type="component" value="Unassembled WGS sequence"/>
</dbReference>
<comment type="caution">
    <text evidence="2">The sequence shown here is derived from an EMBL/GenBank/DDBJ whole genome shotgun (WGS) entry which is preliminary data.</text>
</comment>
<accession>A0A388KNS6</accession>
<evidence type="ECO:0000313" key="2">
    <source>
        <dbReference type="EMBL" id="GBG71687.1"/>
    </source>
</evidence>
<name>A0A388KNS6_CHABU</name>